<accession>R0LBA5</accession>
<proteinExistence type="predicted"/>
<evidence type="ECO:0000313" key="2">
    <source>
        <dbReference type="EMBL" id="EOA98739.1"/>
    </source>
</evidence>
<dbReference type="AlphaFoldDB" id="R0LBA5"/>
<reference evidence="3" key="1">
    <citation type="journal article" date="2013" name="Nat. Genet.">
        <title>The duck genome and transcriptome provide insight into an avian influenza virus reservoir species.</title>
        <authorList>
            <person name="Huang Y."/>
            <person name="Li Y."/>
            <person name="Burt D.W."/>
            <person name="Chen H."/>
            <person name="Zhang Y."/>
            <person name="Qian W."/>
            <person name="Kim H."/>
            <person name="Gan S."/>
            <person name="Zhao Y."/>
            <person name="Li J."/>
            <person name="Yi K."/>
            <person name="Feng H."/>
            <person name="Zhu P."/>
            <person name="Li B."/>
            <person name="Liu Q."/>
            <person name="Fairley S."/>
            <person name="Magor K.E."/>
            <person name="Du Z."/>
            <person name="Hu X."/>
            <person name="Goodman L."/>
            <person name="Tafer H."/>
            <person name="Vignal A."/>
            <person name="Lee T."/>
            <person name="Kim K.W."/>
            <person name="Sheng Z."/>
            <person name="An Y."/>
            <person name="Searle S."/>
            <person name="Herrero J."/>
            <person name="Groenen M.A."/>
            <person name="Crooijmans R.P."/>
            <person name="Faraut T."/>
            <person name="Cai Q."/>
            <person name="Webster R.G."/>
            <person name="Aldridge J.R."/>
            <person name="Warren W.C."/>
            <person name="Bartschat S."/>
            <person name="Kehr S."/>
            <person name="Marz M."/>
            <person name="Stadler P.F."/>
            <person name="Smith J."/>
            <person name="Kraus R.H."/>
            <person name="Zhao Y."/>
            <person name="Ren L."/>
            <person name="Fei J."/>
            <person name="Morisson M."/>
            <person name="Kaiser P."/>
            <person name="Griffin D.K."/>
            <person name="Rao M."/>
            <person name="Pitel F."/>
            <person name="Wang J."/>
            <person name="Li N."/>
        </authorList>
    </citation>
    <scope>NUCLEOTIDE SEQUENCE [LARGE SCALE GENOMIC DNA]</scope>
</reference>
<organism evidence="2 3">
    <name type="scientific">Anas platyrhynchos</name>
    <name type="common">Mallard</name>
    <name type="synonym">Anas boschas</name>
    <dbReference type="NCBI Taxonomy" id="8839"/>
    <lineage>
        <taxon>Eukaryota</taxon>
        <taxon>Metazoa</taxon>
        <taxon>Chordata</taxon>
        <taxon>Craniata</taxon>
        <taxon>Vertebrata</taxon>
        <taxon>Euteleostomi</taxon>
        <taxon>Archelosauria</taxon>
        <taxon>Archosauria</taxon>
        <taxon>Dinosauria</taxon>
        <taxon>Saurischia</taxon>
        <taxon>Theropoda</taxon>
        <taxon>Coelurosauria</taxon>
        <taxon>Aves</taxon>
        <taxon>Neognathae</taxon>
        <taxon>Galloanserae</taxon>
        <taxon>Anseriformes</taxon>
        <taxon>Anatidae</taxon>
        <taxon>Anatinae</taxon>
        <taxon>Anas</taxon>
    </lineage>
</organism>
<evidence type="ECO:0000313" key="3">
    <source>
        <dbReference type="Proteomes" id="UP000296049"/>
    </source>
</evidence>
<dbReference type="Proteomes" id="UP000296049">
    <property type="component" value="Unassembled WGS sequence"/>
</dbReference>
<evidence type="ECO:0000256" key="1">
    <source>
        <dbReference type="SAM" id="MobiDB-lite"/>
    </source>
</evidence>
<name>R0LBA5_ANAPL</name>
<dbReference type="EMBL" id="KB743436">
    <property type="protein sequence ID" value="EOA98739.1"/>
    <property type="molecule type" value="Genomic_DNA"/>
</dbReference>
<protein>
    <submittedName>
        <fullName evidence="2">Uncharacterized protein</fullName>
    </submittedName>
</protein>
<gene>
    <name evidence="2" type="ORF">Anapl_13267</name>
</gene>
<keyword evidence="3" id="KW-1185">Reference proteome</keyword>
<sequence length="343" mass="35909">MYLHWRSGGLELAVVVGANGPKLQRAAWPGWPHGRECADGAPGAFTEACKLGMVTPQHPAVYLRAFAPRGRLGVLLRKIEGCQPSDRFPVAELNFSGKAVPRRPARSARQERDAAQSHLAEAGIFNSAGLAAAHSEDEGGTPAGGSTPAVAGSPGAASWQVSARRHFSSEGFWIKSHIAGQARRASNTSCEFTADPCSTVTTFAFVFAIQRCTVNKVTAARSILCRPELLPQHLSEGLSIGHVPRIASSIRPGKYSFGPGVPSTCFEKGVPATGIRDCGGSVPCCGLPALPQRGLLAARLSGGETEHFEGLRATTLRLPSLMGSFACASVSVHALLLSSPLAV</sequence>
<feature type="region of interest" description="Disordered" evidence="1">
    <location>
        <begin position="133"/>
        <end position="155"/>
    </location>
</feature>